<proteinExistence type="predicted"/>
<dbReference type="Proteomes" id="UP001232992">
    <property type="component" value="Unassembled WGS sequence"/>
</dbReference>
<keyword evidence="1" id="KW-0812">Transmembrane</keyword>
<sequence>MEQEQIFQVIVGMTIVTYLPRLLPAWFLSTRTLPPAVQIWLRYVPISVIGAMLLPSLLLQEGSLQFNTDNLYLLGSIPTIAVAVISRSLFLTVLAGILFVTGLGLLFP</sequence>
<reference evidence="2 3" key="1">
    <citation type="submission" date="2023-01" db="EMBL/GenBank/DDBJ databases">
        <title>Novel diversity within Roseofilum (Cyanobacteria; Desertifilaceae) from marine benthic mats with descriptions of four novel species.</title>
        <authorList>
            <person name="Wang Y."/>
            <person name="Berthold D.E."/>
            <person name="Hu J."/>
            <person name="Lefler F.W."/>
            <person name="Laughinghouse H.D. IV."/>
        </authorList>
    </citation>
    <scope>NUCLEOTIDE SEQUENCE [LARGE SCALE GENOMIC DNA]</scope>
    <source>
        <strain evidence="2 3">BLCC-M143</strain>
    </source>
</reference>
<evidence type="ECO:0000313" key="2">
    <source>
        <dbReference type="EMBL" id="MDJ1182676.1"/>
    </source>
</evidence>
<comment type="caution">
    <text evidence="2">The sequence shown here is derived from an EMBL/GenBank/DDBJ whole genome shotgun (WGS) entry which is preliminary data.</text>
</comment>
<dbReference type="EMBL" id="JAQOSQ010000003">
    <property type="protein sequence ID" value="MDJ1182676.1"/>
    <property type="molecule type" value="Genomic_DNA"/>
</dbReference>
<protein>
    <submittedName>
        <fullName evidence="2">AzlD domain-containing protein</fullName>
    </submittedName>
</protein>
<feature type="transmembrane region" description="Helical" evidence="1">
    <location>
        <begin position="40"/>
        <end position="59"/>
    </location>
</feature>
<keyword evidence="1" id="KW-0472">Membrane</keyword>
<accession>A0ABT7BW40</accession>
<name>A0ABT7BW40_9CYAN</name>
<evidence type="ECO:0000313" key="3">
    <source>
        <dbReference type="Proteomes" id="UP001232992"/>
    </source>
</evidence>
<evidence type="ECO:0000256" key="1">
    <source>
        <dbReference type="SAM" id="Phobius"/>
    </source>
</evidence>
<dbReference type="Pfam" id="PF05437">
    <property type="entry name" value="AzlD"/>
    <property type="match status" value="1"/>
</dbReference>
<keyword evidence="1" id="KW-1133">Transmembrane helix</keyword>
<feature type="transmembrane region" description="Helical" evidence="1">
    <location>
        <begin position="79"/>
        <end position="107"/>
    </location>
</feature>
<dbReference type="InterPro" id="IPR008407">
    <property type="entry name" value="Brnchd-chn_aa_trnsp_AzlD"/>
</dbReference>
<keyword evidence="3" id="KW-1185">Reference proteome</keyword>
<gene>
    <name evidence="2" type="ORF">PMH09_05660</name>
</gene>
<organism evidence="2 3">
    <name type="scientific">Roseofilum casamattae BLCC-M143</name>
    <dbReference type="NCBI Taxonomy" id="3022442"/>
    <lineage>
        <taxon>Bacteria</taxon>
        <taxon>Bacillati</taxon>
        <taxon>Cyanobacteriota</taxon>
        <taxon>Cyanophyceae</taxon>
        <taxon>Desertifilales</taxon>
        <taxon>Desertifilaceae</taxon>
        <taxon>Roseofilum</taxon>
        <taxon>Roseofilum casamattae</taxon>
    </lineage>
</organism>
<feature type="transmembrane region" description="Helical" evidence="1">
    <location>
        <begin position="6"/>
        <end position="28"/>
    </location>
</feature>